<dbReference type="InterPro" id="IPR016024">
    <property type="entry name" value="ARM-type_fold"/>
</dbReference>
<proteinExistence type="predicted"/>
<sequence length="1011" mass="111027">MASQTIEKTLERIQSTSSPQELLALLKNIKNELIGDVSKKEQSVKLGLFDVLKDIVTVPSSLAAKRNTDNPSVLHDQLRHDESACTQAIQIVASLISAGPQFLDPLFHSNIIVVLTQKVHLTSTHPQIVLAALRALVAVSSILRCASNTCALTRASFSDTFFSHVDFESLRVILLMRGPGPHVHTQANLVATLLGRLSIDNKRRAQIAKAGILDALATRFASFAVAEGLAVPGAEEACRQYNLEAYFPAPEYRVKLALILEAISNVIGNSKYLACMLIYSPAILAVFPLMSWPPILNEDELWLNITPASECDSEVMGAMDYMIPLVTVQYDHLFSDSKPNPNSIFPSVSDPLSVSSNAQAHMDSEQESPLVPFLIFLCRTRKGALDRLMAISVLAALFTAGCGTKASREASIGLLVMPVVLDIMREYDPTAWSSYKPSVDSKTTAAWYIIETAPLVLSRLIQDNSTLQKAAFDGQAIKRLAHLLTAAYTPCPETQIKRWSPKSTKETSSDFSPMSCRLGDGAQVPLMTHNLKVRENTLRAIACLAAGREKYRKALHEDHPVIGYISESLHVFPTKPKTKDKDRSNNKAGEGDRSYDSEYGIHTLDVIEAACNSVRVLSRSTKILRTALVDYAVHEPISKLLQSENLQLAISASAVMCNLVVEASPLRAPLIENHQVVPTLAKLTHSPNPDLRLNAIWALNHLVDYAPMAVKRQAFDLVEPEWLVRMISDDAQDNALAEAQKASTSDVDNDINMHAEGQSDVESTTEFMQPGPAPAELGGLSNSNIPFLNQHEALLGVVGELELNPLRKARREDLAIQEHSLGFIRNLIGASTTESNSSNSREIGEIVDMIVAGIGQERLFQLLKAKLKSRCLRPFARRQPTDGNASPEGKSRILYPQPNIVVAVIYILAHIAGSTPLYRNAILEQDDILKMILPYVTSPEPKVRQAICQLIINLTCSELHAMGHSSLEDRCHILHDLGFSTKLLDLQATESVESIKELLKLACRQLQMVAR</sequence>
<organism evidence="7 8">
    <name type="scientific">Ceratocystis lukuohia</name>
    <dbReference type="NCBI Taxonomy" id="2019550"/>
    <lineage>
        <taxon>Eukaryota</taxon>
        <taxon>Fungi</taxon>
        <taxon>Dikarya</taxon>
        <taxon>Ascomycota</taxon>
        <taxon>Pezizomycotina</taxon>
        <taxon>Sordariomycetes</taxon>
        <taxon>Hypocreomycetidae</taxon>
        <taxon>Microascales</taxon>
        <taxon>Ceratocystidaceae</taxon>
        <taxon>Ceratocystis</taxon>
    </lineage>
</organism>
<evidence type="ECO:0000256" key="4">
    <source>
        <dbReference type="ARBA" id="ARBA00022737"/>
    </source>
</evidence>
<dbReference type="GeneID" id="98114824"/>
<feature type="region of interest" description="Disordered" evidence="6">
    <location>
        <begin position="574"/>
        <end position="594"/>
    </location>
</feature>
<dbReference type="PANTHER" id="PTHR15651:SF7">
    <property type="entry name" value="ARMADILLO REPEAT-CONTAINING PROTEIN 8"/>
    <property type="match status" value="1"/>
</dbReference>
<dbReference type="InterPro" id="IPR000225">
    <property type="entry name" value="Armadillo"/>
</dbReference>
<dbReference type="InterPro" id="IPR011989">
    <property type="entry name" value="ARM-like"/>
</dbReference>
<dbReference type="InterPro" id="IPR000357">
    <property type="entry name" value="HEAT"/>
</dbReference>
<dbReference type="SMART" id="SM00185">
    <property type="entry name" value="ARM"/>
    <property type="match status" value="3"/>
</dbReference>
<evidence type="ECO:0000256" key="1">
    <source>
        <dbReference type="ARBA" id="ARBA00004123"/>
    </source>
</evidence>
<dbReference type="Gene3D" id="1.25.10.10">
    <property type="entry name" value="Leucine-rich Repeat Variant"/>
    <property type="match status" value="2"/>
</dbReference>
<evidence type="ECO:0000256" key="2">
    <source>
        <dbReference type="ARBA" id="ARBA00004496"/>
    </source>
</evidence>
<dbReference type="EMBL" id="JABSNW010000001">
    <property type="protein sequence ID" value="KAL2891220.1"/>
    <property type="molecule type" value="Genomic_DNA"/>
</dbReference>
<dbReference type="Proteomes" id="UP001610728">
    <property type="component" value="Unassembled WGS sequence"/>
</dbReference>
<comment type="caution">
    <text evidence="7">The sequence shown here is derived from an EMBL/GenBank/DDBJ whole genome shotgun (WGS) entry which is preliminary data.</text>
</comment>
<dbReference type="SUPFAM" id="SSF48371">
    <property type="entry name" value="ARM repeat"/>
    <property type="match status" value="2"/>
</dbReference>
<evidence type="ECO:0000313" key="8">
    <source>
        <dbReference type="Proteomes" id="UP001610728"/>
    </source>
</evidence>
<evidence type="ECO:0000256" key="6">
    <source>
        <dbReference type="SAM" id="MobiDB-lite"/>
    </source>
</evidence>
<evidence type="ECO:0000256" key="3">
    <source>
        <dbReference type="ARBA" id="ARBA00022490"/>
    </source>
</evidence>
<evidence type="ECO:0000256" key="5">
    <source>
        <dbReference type="ARBA" id="ARBA00023242"/>
    </source>
</evidence>
<gene>
    <name evidence="7" type="ORF">HOO65_010578</name>
</gene>
<accession>A0ABR4MSG5</accession>
<dbReference type="Pfam" id="PF02985">
    <property type="entry name" value="HEAT"/>
    <property type="match status" value="1"/>
</dbReference>
<dbReference type="PANTHER" id="PTHR15651">
    <property type="entry name" value="ARMADILLO REPEAT-CONTAINING PROTEIN 8"/>
    <property type="match status" value="1"/>
</dbReference>
<dbReference type="InterPro" id="IPR038739">
    <property type="entry name" value="ARMC8/Vid28"/>
</dbReference>
<keyword evidence="3" id="KW-0963">Cytoplasm</keyword>
<keyword evidence="4" id="KW-0677">Repeat</keyword>
<reference evidence="7 8" key="1">
    <citation type="submission" date="2020-05" db="EMBL/GenBank/DDBJ databases">
        <title>Ceratocystis lukuohia genome.</title>
        <authorList>
            <person name="Harrington T.C."/>
            <person name="Kim K."/>
            <person name="Mayers C.G."/>
        </authorList>
    </citation>
    <scope>NUCLEOTIDE SEQUENCE [LARGE SCALE GENOMIC DNA]</scope>
    <source>
        <strain evidence="7 8">C4212</strain>
    </source>
</reference>
<protein>
    <submittedName>
        <fullName evidence="7">Armadillo repeat protein</fullName>
    </submittedName>
</protein>
<keyword evidence="5" id="KW-0539">Nucleus</keyword>
<feature type="compositionally biased region" description="Basic and acidic residues" evidence="6">
    <location>
        <begin position="577"/>
        <end position="594"/>
    </location>
</feature>
<keyword evidence="8" id="KW-1185">Reference proteome</keyword>
<comment type="subcellular location">
    <subcellularLocation>
        <location evidence="2">Cytoplasm</location>
    </subcellularLocation>
    <subcellularLocation>
        <location evidence="1">Nucleus</location>
    </subcellularLocation>
</comment>
<name>A0ABR4MSG5_9PEZI</name>
<evidence type="ECO:0000313" key="7">
    <source>
        <dbReference type="EMBL" id="KAL2891220.1"/>
    </source>
</evidence>
<dbReference type="RefSeq" id="XP_070862400.1">
    <property type="nucleotide sequence ID" value="XM_071005368.1"/>
</dbReference>